<reference evidence="2 3" key="1">
    <citation type="submission" date="2013-12" db="EMBL/GenBank/DDBJ databases">
        <title>Draft genome of the parsitic nematode Ancylostoma duodenale.</title>
        <authorList>
            <person name="Mitreva M."/>
        </authorList>
    </citation>
    <scope>NUCLEOTIDE SEQUENCE [LARGE SCALE GENOMIC DNA]</scope>
    <source>
        <strain evidence="2 3">Zhejiang</strain>
    </source>
</reference>
<dbReference type="InterPro" id="IPR035940">
    <property type="entry name" value="CAP_sf"/>
</dbReference>
<dbReference type="InterPro" id="IPR014044">
    <property type="entry name" value="CAP_dom"/>
</dbReference>
<protein>
    <recommendedName>
        <fullName evidence="1">SCP domain-containing protein</fullName>
    </recommendedName>
</protein>
<dbReference type="EMBL" id="KN746187">
    <property type="protein sequence ID" value="KIH51575.1"/>
    <property type="molecule type" value="Genomic_DNA"/>
</dbReference>
<proteinExistence type="predicted"/>
<dbReference type="Proteomes" id="UP000054047">
    <property type="component" value="Unassembled WGS sequence"/>
</dbReference>
<dbReference type="Pfam" id="PF00188">
    <property type="entry name" value="CAP"/>
    <property type="match status" value="1"/>
</dbReference>
<dbReference type="SUPFAM" id="SSF55797">
    <property type="entry name" value="PR-1-like"/>
    <property type="match status" value="1"/>
</dbReference>
<dbReference type="Gene3D" id="3.40.33.10">
    <property type="entry name" value="CAP"/>
    <property type="match status" value="1"/>
</dbReference>
<feature type="non-terminal residue" evidence="2">
    <location>
        <position position="165"/>
    </location>
</feature>
<dbReference type="AlphaFoldDB" id="A0A0C2FSL3"/>
<gene>
    <name evidence="2" type="ORF">ANCDUO_18338</name>
</gene>
<dbReference type="CDD" id="cd05380">
    <property type="entry name" value="CAP_euk"/>
    <property type="match status" value="1"/>
</dbReference>
<accession>A0A0C2FSL3</accession>
<evidence type="ECO:0000313" key="2">
    <source>
        <dbReference type="EMBL" id="KIH51575.1"/>
    </source>
</evidence>
<sequence length="165" mass="18287">SGPGRRLLATGWAEDKQIKYAKPALAMPKLSYDCDVEDEIMTKLKDCPGSVVATTKAQKSNFKLYTPYTATRQKALSEVIKQWWSPLADTGIADNKYLDNMADTPMEAYVNVRHRILTALVIILKIMSEKDASQMAYDHTTGVGCAVKDCDSKGNIQVQCGYVMN</sequence>
<organism evidence="2 3">
    <name type="scientific">Ancylostoma duodenale</name>
    <dbReference type="NCBI Taxonomy" id="51022"/>
    <lineage>
        <taxon>Eukaryota</taxon>
        <taxon>Metazoa</taxon>
        <taxon>Ecdysozoa</taxon>
        <taxon>Nematoda</taxon>
        <taxon>Chromadorea</taxon>
        <taxon>Rhabditida</taxon>
        <taxon>Rhabditina</taxon>
        <taxon>Rhabditomorpha</taxon>
        <taxon>Strongyloidea</taxon>
        <taxon>Ancylostomatidae</taxon>
        <taxon>Ancylostomatinae</taxon>
        <taxon>Ancylostoma</taxon>
    </lineage>
</organism>
<evidence type="ECO:0000259" key="1">
    <source>
        <dbReference type="Pfam" id="PF00188"/>
    </source>
</evidence>
<name>A0A0C2FSL3_9BILA</name>
<evidence type="ECO:0000313" key="3">
    <source>
        <dbReference type="Proteomes" id="UP000054047"/>
    </source>
</evidence>
<feature type="non-terminal residue" evidence="2">
    <location>
        <position position="1"/>
    </location>
</feature>
<feature type="domain" description="SCP" evidence="1">
    <location>
        <begin position="23"/>
        <end position="157"/>
    </location>
</feature>
<keyword evidence="3" id="KW-1185">Reference proteome</keyword>